<dbReference type="InterPro" id="IPR036280">
    <property type="entry name" value="Multihaem_cyt_sf"/>
</dbReference>
<organism evidence="1 2">
    <name type="scientific">Desulfocicer vacuolatum DSM 3385</name>
    <dbReference type="NCBI Taxonomy" id="1121400"/>
    <lineage>
        <taxon>Bacteria</taxon>
        <taxon>Pseudomonadati</taxon>
        <taxon>Thermodesulfobacteriota</taxon>
        <taxon>Desulfobacteria</taxon>
        <taxon>Desulfobacterales</taxon>
        <taxon>Desulfobacteraceae</taxon>
        <taxon>Desulfocicer</taxon>
    </lineage>
</organism>
<evidence type="ECO:0000313" key="2">
    <source>
        <dbReference type="Proteomes" id="UP000192418"/>
    </source>
</evidence>
<dbReference type="OrthoDB" id="5422833at2"/>
<dbReference type="SUPFAM" id="SSF48695">
    <property type="entry name" value="Multiheme cytochromes"/>
    <property type="match status" value="1"/>
</dbReference>
<dbReference type="EMBL" id="FWXY01000001">
    <property type="protein sequence ID" value="SMC36877.1"/>
    <property type="molecule type" value="Genomic_DNA"/>
</dbReference>
<dbReference type="STRING" id="1121400.SAMN02746065_101171"/>
<protein>
    <recommendedName>
        <fullName evidence="3">Cytochrome C</fullName>
    </recommendedName>
</protein>
<reference evidence="1 2" key="1">
    <citation type="submission" date="2017-04" db="EMBL/GenBank/DDBJ databases">
        <authorList>
            <person name="Afonso C.L."/>
            <person name="Miller P.J."/>
            <person name="Scott M.A."/>
            <person name="Spackman E."/>
            <person name="Goraichik I."/>
            <person name="Dimitrov K.M."/>
            <person name="Suarez D.L."/>
            <person name="Swayne D.E."/>
        </authorList>
    </citation>
    <scope>NUCLEOTIDE SEQUENCE [LARGE SCALE GENOMIC DNA]</scope>
    <source>
        <strain evidence="1 2">DSM 3385</strain>
    </source>
</reference>
<dbReference type="Proteomes" id="UP000192418">
    <property type="component" value="Unassembled WGS sequence"/>
</dbReference>
<dbReference type="RefSeq" id="WP_084066484.1">
    <property type="nucleotide sequence ID" value="NZ_FWXY01000001.1"/>
</dbReference>
<accession>A0A1W1YL20</accession>
<sequence length="87" mass="9998">MKIIPIIATAFIISVYGTSYADVDHSEFIETQCLTGEDVTRTCLECHEETAMEFMDTAHWMWKGKTPYLKGHETDGRFGKINLMNDY</sequence>
<keyword evidence="2" id="KW-1185">Reference proteome</keyword>
<gene>
    <name evidence="1" type="ORF">SAMN02746065_101171</name>
</gene>
<dbReference type="AlphaFoldDB" id="A0A1W1YL20"/>
<evidence type="ECO:0008006" key="3">
    <source>
        <dbReference type="Google" id="ProtNLM"/>
    </source>
</evidence>
<proteinExistence type="predicted"/>
<evidence type="ECO:0000313" key="1">
    <source>
        <dbReference type="EMBL" id="SMC36877.1"/>
    </source>
</evidence>
<name>A0A1W1YL20_9BACT</name>